<feature type="chain" id="PRO_5022790045" description="Fibronectin type-III domain-containing protein" evidence="1">
    <location>
        <begin position="21"/>
        <end position="394"/>
    </location>
</feature>
<evidence type="ECO:0008006" key="4">
    <source>
        <dbReference type="Google" id="ProtNLM"/>
    </source>
</evidence>
<keyword evidence="1" id="KW-0732">Signal</keyword>
<protein>
    <recommendedName>
        <fullName evidence="4">Fibronectin type-III domain-containing protein</fullName>
    </recommendedName>
</protein>
<name>A0A5B8UMN5_9BACT</name>
<organism evidence="2 3">
    <name type="scientific">Flavisolibacter ginsenosidimutans</name>
    <dbReference type="NCBI Taxonomy" id="661481"/>
    <lineage>
        <taxon>Bacteria</taxon>
        <taxon>Pseudomonadati</taxon>
        <taxon>Bacteroidota</taxon>
        <taxon>Chitinophagia</taxon>
        <taxon>Chitinophagales</taxon>
        <taxon>Chitinophagaceae</taxon>
        <taxon>Flavisolibacter</taxon>
    </lineage>
</organism>
<proteinExistence type="predicted"/>
<evidence type="ECO:0000256" key="1">
    <source>
        <dbReference type="SAM" id="SignalP"/>
    </source>
</evidence>
<feature type="signal peptide" evidence="1">
    <location>
        <begin position="1"/>
        <end position="20"/>
    </location>
</feature>
<dbReference type="Proteomes" id="UP000321204">
    <property type="component" value="Chromosome"/>
</dbReference>
<sequence length="394" mass="41603">MKYFLISLIIFLLGSSKSIAQSCAGGPPITCSNGKVISPSVQPPTGVSLVSSTCSTMVVKWNGIANQEYAVNAIYNNATTHTMDSISATAINCDAANNCTATIPVTAGSKYTVSVQAKQTIGTCPFYSYAAIRVMDYPLAACNGNGVTFSGKVLLQGAYNTGTGQMNNDLNTLGILQTYAVTQPYNSAGFNYAGTEAVGVGFFAAHPSIVDWVLIELRDPNAPSSVVARRAAFVTQDGSLVETDGSNNQISFANIASGAYYVTVRHRNHLAIRSAEAVDFTAGAGSYDFTTANYKSFSNQPYPSPVQVGTVWCMRGGNALSTSVVKYSGPNNDQNQILNNKLGGSLSLTISNVYAPEDVNMNGNIKWNGPGNDQNFLLNTVLSGSLSTQLVEQQ</sequence>
<dbReference type="SUPFAM" id="SSF49265">
    <property type="entry name" value="Fibronectin type III"/>
    <property type="match status" value="1"/>
</dbReference>
<dbReference type="EMBL" id="CP042433">
    <property type="protein sequence ID" value="QEC57941.1"/>
    <property type="molecule type" value="Genomic_DNA"/>
</dbReference>
<reference evidence="2 3" key="1">
    <citation type="journal article" date="2015" name="Int. J. Syst. Evol. Microbiol.">
        <title>Flavisolibacter ginsenosidimutans sp. nov., with ginsenoside-converting activity isolated from soil used for cultivating ginseng.</title>
        <authorList>
            <person name="Zhao Y."/>
            <person name="Liu Q."/>
            <person name="Kang M.S."/>
            <person name="Jin F."/>
            <person name="Yu H."/>
            <person name="Im W.T."/>
        </authorList>
    </citation>
    <scope>NUCLEOTIDE SEQUENCE [LARGE SCALE GENOMIC DNA]</scope>
    <source>
        <strain evidence="2 3">Gsoil 636</strain>
    </source>
</reference>
<dbReference type="OrthoDB" id="611326at2"/>
<keyword evidence="3" id="KW-1185">Reference proteome</keyword>
<gene>
    <name evidence="2" type="ORF">FSB75_19190</name>
</gene>
<accession>A0A5B8UMN5</accession>
<evidence type="ECO:0000313" key="3">
    <source>
        <dbReference type="Proteomes" id="UP000321204"/>
    </source>
</evidence>
<dbReference type="InterPro" id="IPR036116">
    <property type="entry name" value="FN3_sf"/>
</dbReference>
<dbReference type="RefSeq" id="WP_146790788.1">
    <property type="nucleotide sequence ID" value="NZ_BAABIO010000003.1"/>
</dbReference>
<dbReference type="AlphaFoldDB" id="A0A5B8UMN5"/>
<evidence type="ECO:0000313" key="2">
    <source>
        <dbReference type="EMBL" id="QEC57941.1"/>
    </source>
</evidence>
<dbReference type="KEGG" id="fgg:FSB75_19190"/>